<dbReference type="Gene3D" id="3.40.390.10">
    <property type="entry name" value="Collagenase (Catalytic Domain)"/>
    <property type="match status" value="1"/>
</dbReference>
<dbReference type="PANTHER" id="PTHR10127:SF780">
    <property type="entry name" value="METALLOENDOPEPTIDASE"/>
    <property type="match status" value="1"/>
</dbReference>
<dbReference type="InterPro" id="IPR001506">
    <property type="entry name" value="Peptidase_M12A"/>
</dbReference>
<dbReference type="PROSITE" id="PS51864">
    <property type="entry name" value="ASTACIN"/>
    <property type="match status" value="1"/>
</dbReference>
<comment type="caution">
    <text evidence="7">Lacks conserved residue(s) required for the propagation of feature annotation.</text>
</comment>
<dbReference type="PRINTS" id="PR00480">
    <property type="entry name" value="ASTACIN"/>
</dbReference>
<keyword evidence="5 7" id="KW-0482">Metalloprotease</keyword>
<dbReference type="CDD" id="cd04280">
    <property type="entry name" value="ZnMc_astacin_like"/>
    <property type="match status" value="1"/>
</dbReference>
<evidence type="ECO:0000256" key="1">
    <source>
        <dbReference type="ARBA" id="ARBA00022670"/>
    </source>
</evidence>
<evidence type="ECO:0000256" key="2">
    <source>
        <dbReference type="ARBA" id="ARBA00022723"/>
    </source>
</evidence>
<evidence type="ECO:0000259" key="9">
    <source>
        <dbReference type="PROSITE" id="PS51864"/>
    </source>
</evidence>
<protein>
    <recommendedName>
        <fullName evidence="8">Metalloendopeptidase</fullName>
        <ecNumber evidence="8">3.4.24.-</ecNumber>
    </recommendedName>
</protein>
<feature type="active site" evidence="7">
    <location>
        <position position="95"/>
    </location>
</feature>
<dbReference type="WBParaSite" id="GPUH_0001035601-mRNA-1">
    <property type="protein sequence ID" value="GPUH_0001035601-mRNA-1"/>
    <property type="gene ID" value="GPUH_0001035601"/>
</dbReference>
<feature type="domain" description="Peptidase M12A" evidence="9">
    <location>
        <begin position="1"/>
        <end position="188"/>
    </location>
</feature>
<accession>A0A183DNQ2</accession>
<keyword evidence="1 7" id="KW-0645">Protease</keyword>
<dbReference type="GO" id="GO:0008270">
    <property type="term" value="F:zinc ion binding"/>
    <property type="evidence" value="ECO:0007669"/>
    <property type="project" value="UniProtKB-UniRule"/>
</dbReference>
<evidence type="ECO:0000256" key="5">
    <source>
        <dbReference type="ARBA" id="ARBA00023049"/>
    </source>
</evidence>
<feature type="binding site" evidence="7">
    <location>
        <position position="98"/>
    </location>
    <ligand>
        <name>Zn(2+)</name>
        <dbReference type="ChEBI" id="CHEBI:29105"/>
        <note>catalytic</note>
    </ligand>
</feature>
<evidence type="ECO:0000256" key="3">
    <source>
        <dbReference type="ARBA" id="ARBA00022801"/>
    </source>
</evidence>
<name>A0A183DNQ2_9BILA</name>
<feature type="binding site" evidence="7">
    <location>
        <position position="94"/>
    </location>
    <ligand>
        <name>Zn(2+)</name>
        <dbReference type="ChEBI" id="CHEBI:29105"/>
        <note>catalytic</note>
    </ligand>
</feature>
<feature type="binding site" evidence="7">
    <location>
        <position position="104"/>
    </location>
    <ligand>
        <name>Zn(2+)</name>
        <dbReference type="ChEBI" id="CHEBI:29105"/>
        <note>catalytic</note>
    </ligand>
</feature>
<evidence type="ECO:0000256" key="6">
    <source>
        <dbReference type="ARBA" id="ARBA00023157"/>
    </source>
</evidence>
<reference evidence="10" key="1">
    <citation type="submission" date="2016-06" db="UniProtKB">
        <authorList>
            <consortium name="WormBaseParasite"/>
        </authorList>
    </citation>
    <scope>IDENTIFICATION</scope>
</reference>
<evidence type="ECO:0000256" key="8">
    <source>
        <dbReference type="RuleBase" id="RU361183"/>
    </source>
</evidence>
<sequence>LATYKDKLWPKGRVPYVLEDGMTQMQRAAIAQAFDEYRDKTCVRFVPKDDADPDYIYIKRNTAFGCSSYVGRAGGNQTVSLEVDKCFAKGIIAHELMHTIGFFHEHSRTDRDHYVDIIGDNIRPGMLRNFEKYSRKVIDSLGMPYDYDSVMHYHRLAFSRNGKSTILPKVSDSLLQASFYLSGFSMES</sequence>
<comment type="cofactor">
    <cofactor evidence="7 8">
        <name>Zn(2+)</name>
        <dbReference type="ChEBI" id="CHEBI:29105"/>
    </cofactor>
    <text evidence="7 8">Binds 1 zinc ion per subunit.</text>
</comment>
<keyword evidence="2 7" id="KW-0479">Metal-binding</keyword>
<keyword evidence="3 7" id="KW-0378">Hydrolase</keyword>
<organism evidence="10">
    <name type="scientific">Gongylonema pulchrum</name>
    <dbReference type="NCBI Taxonomy" id="637853"/>
    <lineage>
        <taxon>Eukaryota</taxon>
        <taxon>Metazoa</taxon>
        <taxon>Ecdysozoa</taxon>
        <taxon>Nematoda</taxon>
        <taxon>Chromadorea</taxon>
        <taxon>Rhabditida</taxon>
        <taxon>Spirurina</taxon>
        <taxon>Spiruromorpha</taxon>
        <taxon>Spiruroidea</taxon>
        <taxon>Gongylonematidae</taxon>
        <taxon>Gongylonema</taxon>
    </lineage>
</organism>
<dbReference type="InterPro" id="IPR006026">
    <property type="entry name" value="Peptidase_Metallo"/>
</dbReference>
<dbReference type="AlphaFoldDB" id="A0A183DNQ2"/>
<dbReference type="InterPro" id="IPR034035">
    <property type="entry name" value="Astacin-like_dom"/>
</dbReference>
<dbReference type="GO" id="GO:0006508">
    <property type="term" value="P:proteolysis"/>
    <property type="evidence" value="ECO:0007669"/>
    <property type="project" value="UniProtKB-KW"/>
</dbReference>
<dbReference type="GO" id="GO:0004222">
    <property type="term" value="F:metalloendopeptidase activity"/>
    <property type="evidence" value="ECO:0007669"/>
    <property type="project" value="UniProtKB-UniRule"/>
</dbReference>
<dbReference type="PANTHER" id="PTHR10127">
    <property type="entry name" value="DISCOIDIN, CUB, EGF, LAMININ , AND ZINC METALLOPROTEASE DOMAIN CONTAINING"/>
    <property type="match status" value="1"/>
</dbReference>
<dbReference type="Pfam" id="PF01400">
    <property type="entry name" value="Astacin"/>
    <property type="match status" value="1"/>
</dbReference>
<proteinExistence type="predicted"/>
<evidence type="ECO:0000256" key="7">
    <source>
        <dbReference type="PROSITE-ProRule" id="PRU01211"/>
    </source>
</evidence>
<evidence type="ECO:0000313" key="10">
    <source>
        <dbReference type="WBParaSite" id="GPUH_0001035601-mRNA-1"/>
    </source>
</evidence>
<dbReference type="EC" id="3.4.24.-" evidence="8"/>
<evidence type="ECO:0000256" key="4">
    <source>
        <dbReference type="ARBA" id="ARBA00022833"/>
    </source>
</evidence>
<dbReference type="SMART" id="SM00235">
    <property type="entry name" value="ZnMc"/>
    <property type="match status" value="1"/>
</dbReference>
<dbReference type="SUPFAM" id="SSF55486">
    <property type="entry name" value="Metalloproteases ('zincins'), catalytic domain"/>
    <property type="match status" value="1"/>
</dbReference>
<keyword evidence="6" id="KW-1015">Disulfide bond</keyword>
<dbReference type="InterPro" id="IPR024079">
    <property type="entry name" value="MetalloPept_cat_dom_sf"/>
</dbReference>
<keyword evidence="4 7" id="KW-0862">Zinc</keyword>